<keyword evidence="9" id="KW-0547">Nucleotide-binding</keyword>
<dbReference type="Pfam" id="PF17779">
    <property type="entry name" value="WHD_NOD2"/>
    <property type="match status" value="1"/>
</dbReference>
<dbReference type="InterPro" id="IPR001611">
    <property type="entry name" value="Leu-rich_rpt"/>
</dbReference>
<dbReference type="SUPFAM" id="SSF47986">
    <property type="entry name" value="DEATH domain"/>
    <property type="match status" value="1"/>
</dbReference>
<dbReference type="GO" id="GO:0050728">
    <property type="term" value="P:negative regulation of inflammatory response"/>
    <property type="evidence" value="ECO:0007669"/>
    <property type="project" value="Ensembl"/>
</dbReference>
<dbReference type="SMART" id="SM00368">
    <property type="entry name" value="LRR_RI"/>
    <property type="match status" value="12"/>
</dbReference>
<dbReference type="Gene3D" id="3.40.50.300">
    <property type="entry name" value="P-loop containing nucleotide triphosphate hydrolases"/>
    <property type="match status" value="1"/>
</dbReference>
<evidence type="ECO:0000259" key="17">
    <source>
        <dbReference type="PROSITE" id="PS50209"/>
    </source>
</evidence>
<keyword evidence="14" id="KW-0564">Palmitate</keyword>
<reference evidence="19" key="1">
    <citation type="submission" date="2025-08" db="UniProtKB">
        <authorList>
            <consortium name="Ensembl"/>
        </authorList>
    </citation>
    <scope>IDENTIFICATION</scope>
</reference>
<dbReference type="InterPro" id="IPR041267">
    <property type="entry name" value="NLRP_HD2"/>
</dbReference>
<evidence type="ECO:0000256" key="1">
    <source>
        <dbReference type="ARBA" id="ARBA00004187"/>
    </source>
</evidence>
<protein>
    <submittedName>
        <fullName evidence="19">NLR family CARD domain containing 3</fullName>
    </submittedName>
</protein>
<evidence type="ECO:0000256" key="9">
    <source>
        <dbReference type="ARBA" id="ARBA00022741"/>
    </source>
</evidence>
<dbReference type="Pfam" id="PF17776">
    <property type="entry name" value="NLRC4_HD2"/>
    <property type="match status" value="1"/>
</dbReference>
<dbReference type="InterPro" id="IPR027417">
    <property type="entry name" value="P-loop_NTPase"/>
</dbReference>
<keyword evidence="6" id="KW-0399">Innate immunity</keyword>
<keyword evidence="7" id="KW-0433">Leucine-rich repeat</keyword>
<sequence length="1201" mass="132256">MIFLRPCSLRRLCFQEEASSLVFLGFFTTIFYSHHLDQAPPNKPACHSCGTASPPGGLCQVPWRALVYALLPAGLPSQPDRALHCRPPQHPRATRPGLVPEPTLLLSSPTEAWINRYQKQLVRSISPQFLEEIICYLRRLDLLTAEEAGRVQEASSLPEQVRAVVDVLAGKGSYASQCLQTFIETTNSQLYLHITVYGRQQPMVQKHLESLQSYYGNGLETGPLQRLTNLLLVEGLTDIQQKEHDILQIETTKGLRNVSKSIPLEKLFLPLSKVSIPPRISVTVGVAGIGKSTLVKLFVYSWAKGEINRDIMLVLPLTFRELNTYEKLSAERLIRLAFPHITEPSCISAGAARTLLILDGLDEFKTPLDFSNTVVCTDPKKEIQVDNLITNIIRGNLLQEASVWVTSRPTAASQIPGGLVDRMTEIRGFGAAEMKEFLDQMFLDNRDLSSQVLHHIKANRSLHIMCTVPGFCWISGSSIGYYLKNSTDQSQEMTVVPKTLSEIYSYYFKMTLSSDWPEKQRETLRIEQAVNNSKKIMGSLGRLAFYSLLKRKYVFYEQDMKTYGIDLSLLQSSLCSRLLLKEEMQSSTAYYFSHLTIQEFLAAIYYYTAAKRAIFDLFTENGMSWPKLGFLNHFKSAVQRSLQAEDGQLDIFVRFLSGLLSPQVNKLLSGWLLAKDEHNSFRSQAISFLQGCLNTDYVISSRTVNTVHCLYEIQHMEIAKSVEEAMKNESLAGMLTPVNCSVLAYLLQVSNVCMEETNLSNCLTYNVCKSLLPQLLFCHNLRLDNNQFKDNVMELLGSVLSVKDCQIQKLSLAENQISNKGAKALARSLMVNRSLMPNPAWPDGMKRVPPTLALAHSLLLPPCSLQHNVIKEDGAGFLAEALLTNHKLTTLHLQKNSIGAQGARKIAEALKRNCSLKELMLSSNSVGDNGSVALAEALKVNHSLQSLDLQSNSISSAGVAALTVALCSNKGLINLNLRENSISKEGGPAIARALRTNSTLRRLDLAANLLYDEGGKAIALAMKENRALTSLHLQWNFIQANAATALAQALKSNSSLASLDLQENAIGDEGMAALSAALKVNTTLADLHLQVASVGAAGAQALAEALMVNKSLQILDLRGNFIGVAGAKAMANALKVNRSLRRLNLQENSLGMDGAICIATALKGNHGLTYVNLQGNRIGQSGAKMISDAIRTNSPDCVVEV</sequence>
<dbReference type="Pfam" id="PF13516">
    <property type="entry name" value="LRR_6"/>
    <property type="match status" value="9"/>
</dbReference>
<keyword evidence="8" id="KW-0677">Repeat</keyword>
<dbReference type="GO" id="GO:1900226">
    <property type="term" value="P:negative regulation of NLRP3 inflammasome complex assembly"/>
    <property type="evidence" value="ECO:0007669"/>
    <property type="project" value="Ensembl"/>
</dbReference>
<evidence type="ECO:0000256" key="11">
    <source>
        <dbReference type="ARBA" id="ARBA00022843"/>
    </source>
</evidence>
<dbReference type="PANTHER" id="PTHR24106">
    <property type="entry name" value="NACHT, LRR AND CARD DOMAINS-CONTAINING"/>
    <property type="match status" value="1"/>
</dbReference>
<keyword evidence="13" id="KW-0472">Membrane</keyword>
<evidence type="ECO:0000259" key="18">
    <source>
        <dbReference type="PROSITE" id="PS50837"/>
    </source>
</evidence>
<evidence type="ECO:0000256" key="4">
    <source>
        <dbReference type="ARBA" id="ARBA00022475"/>
    </source>
</evidence>
<evidence type="ECO:0000256" key="8">
    <source>
        <dbReference type="ARBA" id="ARBA00022737"/>
    </source>
</evidence>
<dbReference type="InterPro" id="IPR051261">
    <property type="entry name" value="NLR"/>
</dbReference>
<evidence type="ECO:0000256" key="14">
    <source>
        <dbReference type="ARBA" id="ARBA00023139"/>
    </source>
</evidence>
<dbReference type="GO" id="GO:0005829">
    <property type="term" value="C:cytosol"/>
    <property type="evidence" value="ECO:0007669"/>
    <property type="project" value="Ensembl"/>
</dbReference>
<feature type="domain" description="NACHT" evidence="18">
    <location>
        <begin position="279"/>
        <end position="411"/>
    </location>
</feature>
<comment type="subcellular location">
    <subcellularLocation>
        <location evidence="1">Basolateral cell membrane</location>
    </subcellularLocation>
    <subcellularLocation>
        <location evidence="2">Cell membrane</location>
        <topology evidence="2">Lipid-anchor</topology>
    </subcellularLocation>
    <subcellularLocation>
        <location evidence="3">Cytoplasm</location>
    </subcellularLocation>
</comment>
<dbReference type="GO" id="GO:0032720">
    <property type="term" value="P:negative regulation of tumor necrosis factor production"/>
    <property type="evidence" value="ECO:0007669"/>
    <property type="project" value="Ensembl"/>
</dbReference>
<evidence type="ECO:0000256" key="12">
    <source>
        <dbReference type="ARBA" id="ARBA00022859"/>
    </source>
</evidence>
<gene>
    <name evidence="19" type="primary">NLRC3</name>
</gene>
<evidence type="ECO:0000256" key="7">
    <source>
        <dbReference type="ARBA" id="ARBA00022614"/>
    </source>
</evidence>
<evidence type="ECO:0000256" key="2">
    <source>
        <dbReference type="ARBA" id="ARBA00004193"/>
    </source>
</evidence>
<dbReference type="InterPro" id="IPR001315">
    <property type="entry name" value="CARD"/>
</dbReference>
<dbReference type="InterPro" id="IPR029495">
    <property type="entry name" value="NACHT-assoc"/>
</dbReference>
<dbReference type="SUPFAM" id="SSF52047">
    <property type="entry name" value="RNI-like"/>
    <property type="match status" value="1"/>
</dbReference>
<dbReference type="FunFam" id="3.80.10.10:FF:001349">
    <property type="entry name" value="NLR family CARD domain containing 3"/>
    <property type="match status" value="1"/>
</dbReference>
<dbReference type="GO" id="GO:0042110">
    <property type="term" value="P:T cell activation"/>
    <property type="evidence" value="ECO:0007669"/>
    <property type="project" value="Ensembl"/>
</dbReference>
<keyword evidence="15" id="KW-0449">Lipoprotein</keyword>
<evidence type="ECO:0000256" key="5">
    <source>
        <dbReference type="ARBA" id="ARBA00022490"/>
    </source>
</evidence>
<dbReference type="InterPro" id="IPR011029">
    <property type="entry name" value="DEATH-like_dom_sf"/>
</dbReference>
<dbReference type="GO" id="GO:0032715">
    <property type="term" value="P:negative regulation of interleukin-6 production"/>
    <property type="evidence" value="ECO:0007669"/>
    <property type="project" value="Ensembl"/>
</dbReference>
<dbReference type="FunFam" id="3.80.10.10:FF:000483">
    <property type="entry name" value="NLR family, CARD domain-containing 3"/>
    <property type="match status" value="1"/>
</dbReference>
<comment type="similarity">
    <text evidence="16">Belongs to the NOD1-NOD2 family.</text>
</comment>
<accession>A0A8B9D3L5</accession>
<dbReference type="GO" id="GO:0042981">
    <property type="term" value="P:regulation of apoptotic process"/>
    <property type="evidence" value="ECO:0007669"/>
    <property type="project" value="InterPro"/>
</dbReference>
<dbReference type="FunFam" id="3.40.50.300:FF:001062">
    <property type="entry name" value="NLR family CARD domain containing 3"/>
    <property type="match status" value="1"/>
</dbReference>
<reference evidence="19" key="2">
    <citation type="submission" date="2025-09" db="UniProtKB">
        <authorList>
            <consortium name="Ensembl"/>
        </authorList>
    </citation>
    <scope>IDENTIFICATION</scope>
</reference>
<dbReference type="GO" id="GO:0016323">
    <property type="term" value="C:basolateral plasma membrane"/>
    <property type="evidence" value="ECO:0007669"/>
    <property type="project" value="UniProtKB-SubCell"/>
</dbReference>
<dbReference type="GO" id="GO:1901223">
    <property type="term" value="P:negative regulation of non-canonical NF-kappaB signal transduction"/>
    <property type="evidence" value="ECO:0007669"/>
    <property type="project" value="Ensembl"/>
</dbReference>
<evidence type="ECO:0000256" key="13">
    <source>
        <dbReference type="ARBA" id="ARBA00023136"/>
    </source>
</evidence>
<dbReference type="InterPro" id="IPR041075">
    <property type="entry name" value="NOD1/2_WH"/>
</dbReference>
<dbReference type="GO" id="GO:0045087">
    <property type="term" value="P:innate immune response"/>
    <property type="evidence" value="ECO:0007669"/>
    <property type="project" value="UniProtKB-KW"/>
</dbReference>
<dbReference type="SMART" id="SM01288">
    <property type="entry name" value="FISNA"/>
    <property type="match status" value="1"/>
</dbReference>
<dbReference type="GO" id="GO:0048471">
    <property type="term" value="C:perinuclear region of cytoplasm"/>
    <property type="evidence" value="ECO:0007669"/>
    <property type="project" value="Ensembl"/>
</dbReference>
<dbReference type="Pfam" id="PF05729">
    <property type="entry name" value="NACHT"/>
    <property type="match status" value="1"/>
</dbReference>
<evidence type="ECO:0000313" key="19">
    <source>
        <dbReference type="Ensembl" id="ENSABRP00000027461.1"/>
    </source>
</evidence>
<dbReference type="GO" id="GO:0034451">
    <property type="term" value="C:centriolar satellite"/>
    <property type="evidence" value="ECO:0007669"/>
    <property type="project" value="Ensembl"/>
</dbReference>
<proteinExistence type="inferred from homology"/>
<evidence type="ECO:0000313" key="20">
    <source>
        <dbReference type="Proteomes" id="UP000694426"/>
    </source>
</evidence>
<dbReference type="PROSITE" id="PS50837">
    <property type="entry name" value="NACHT"/>
    <property type="match status" value="1"/>
</dbReference>
<dbReference type="Proteomes" id="UP000694426">
    <property type="component" value="Unplaced"/>
</dbReference>
<dbReference type="GeneTree" id="ENSGT00940000159861"/>
<dbReference type="CDD" id="cd01671">
    <property type="entry name" value="CARD"/>
    <property type="match status" value="1"/>
</dbReference>
<dbReference type="PROSITE" id="PS50209">
    <property type="entry name" value="CARD"/>
    <property type="match status" value="1"/>
</dbReference>
<name>A0A8B9D3L5_9AVES</name>
<dbReference type="FunFam" id="3.80.10.10:FF:000236">
    <property type="entry name" value="NLR family CARD domain containing 3"/>
    <property type="match status" value="1"/>
</dbReference>
<evidence type="ECO:0000256" key="15">
    <source>
        <dbReference type="ARBA" id="ARBA00023288"/>
    </source>
</evidence>
<evidence type="ECO:0000256" key="10">
    <source>
        <dbReference type="ARBA" id="ARBA00022840"/>
    </source>
</evidence>
<dbReference type="AlphaFoldDB" id="A0A8B9D3L5"/>
<evidence type="ECO:0000256" key="16">
    <source>
        <dbReference type="ARBA" id="ARBA00038296"/>
    </source>
</evidence>
<dbReference type="GO" id="GO:0043124">
    <property type="term" value="P:negative regulation of canonical NF-kappaB signal transduction"/>
    <property type="evidence" value="ECO:0007669"/>
    <property type="project" value="Ensembl"/>
</dbReference>
<keyword evidence="5" id="KW-0963">Cytoplasm</keyword>
<keyword evidence="10" id="KW-0067">ATP-binding</keyword>
<keyword evidence="4" id="KW-1003">Cell membrane</keyword>
<organism evidence="19 20">
    <name type="scientific">Anser brachyrhynchus</name>
    <name type="common">Pink-footed goose</name>
    <dbReference type="NCBI Taxonomy" id="132585"/>
    <lineage>
        <taxon>Eukaryota</taxon>
        <taxon>Metazoa</taxon>
        <taxon>Chordata</taxon>
        <taxon>Craniata</taxon>
        <taxon>Vertebrata</taxon>
        <taxon>Euteleostomi</taxon>
        <taxon>Archelosauria</taxon>
        <taxon>Archosauria</taxon>
        <taxon>Dinosauria</taxon>
        <taxon>Saurischia</taxon>
        <taxon>Theropoda</taxon>
        <taxon>Coelurosauria</taxon>
        <taxon>Aves</taxon>
        <taxon>Neognathae</taxon>
        <taxon>Galloanserae</taxon>
        <taxon>Anseriformes</taxon>
        <taxon>Anatidae</taxon>
        <taxon>Anserinae</taxon>
        <taxon>Anser</taxon>
    </lineage>
</organism>
<evidence type="ECO:0000256" key="6">
    <source>
        <dbReference type="ARBA" id="ARBA00022588"/>
    </source>
</evidence>
<dbReference type="Gene3D" id="3.80.10.10">
    <property type="entry name" value="Ribonuclease Inhibitor"/>
    <property type="match status" value="4"/>
</dbReference>
<keyword evidence="12" id="KW-0391">Immunity</keyword>
<dbReference type="Pfam" id="PF00619">
    <property type="entry name" value="CARD"/>
    <property type="match status" value="1"/>
</dbReference>
<dbReference type="GO" id="GO:0005524">
    <property type="term" value="F:ATP binding"/>
    <property type="evidence" value="ECO:0007669"/>
    <property type="project" value="UniProtKB-KW"/>
</dbReference>
<keyword evidence="20" id="KW-1185">Reference proteome</keyword>
<keyword evidence="11" id="KW-0832">Ubl conjugation</keyword>
<evidence type="ECO:0000256" key="3">
    <source>
        <dbReference type="ARBA" id="ARBA00004496"/>
    </source>
</evidence>
<feature type="domain" description="CARD" evidence="17">
    <location>
        <begin position="106"/>
        <end position="198"/>
    </location>
</feature>
<dbReference type="InterPro" id="IPR032675">
    <property type="entry name" value="LRR_dom_sf"/>
</dbReference>
<dbReference type="InterPro" id="IPR007111">
    <property type="entry name" value="NACHT_NTPase"/>
</dbReference>
<dbReference type="Ensembl" id="ENSABRT00000038331.1">
    <property type="protein sequence ID" value="ENSABRP00000027461.1"/>
    <property type="gene ID" value="ENSABRG00000022861.1"/>
</dbReference>
<dbReference type="GO" id="GO:0007249">
    <property type="term" value="P:canonical NF-kappaB signal transduction"/>
    <property type="evidence" value="ECO:0007669"/>
    <property type="project" value="Ensembl"/>
</dbReference>
<dbReference type="Gene3D" id="1.10.533.10">
    <property type="entry name" value="Death Domain, Fas"/>
    <property type="match status" value="1"/>
</dbReference>